<dbReference type="InterPro" id="IPR050707">
    <property type="entry name" value="HTH_MetabolicPath_Reg"/>
</dbReference>
<evidence type="ECO:0000256" key="3">
    <source>
        <dbReference type="ARBA" id="ARBA00023163"/>
    </source>
</evidence>
<dbReference type="EMBL" id="JAPWIS010000010">
    <property type="protein sequence ID" value="MCZ4586186.1"/>
    <property type="molecule type" value="Genomic_DNA"/>
</dbReference>
<dbReference type="SMART" id="SM00346">
    <property type="entry name" value="HTH_ICLR"/>
    <property type="match status" value="1"/>
</dbReference>
<dbReference type="SUPFAM" id="SSF55781">
    <property type="entry name" value="GAF domain-like"/>
    <property type="match status" value="1"/>
</dbReference>
<dbReference type="RefSeq" id="WP_241031855.1">
    <property type="nucleotide sequence ID" value="NZ_CP130956.1"/>
</dbReference>
<dbReference type="PROSITE" id="PS51077">
    <property type="entry name" value="HTH_ICLR"/>
    <property type="match status" value="1"/>
</dbReference>
<gene>
    <name evidence="6" type="ORF">O4328_21260</name>
    <name evidence="7" type="ORF">Q5707_41160</name>
</gene>
<evidence type="ECO:0000313" key="9">
    <source>
        <dbReference type="Proteomes" id="UP001231166"/>
    </source>
</evidence>
<dbReference type="Pfam" id="PF01614">
    <property type="entry name" value="IclR_C"/>
    <property type="match status" value="1"/>
</dbReference>
<reference evidence="6" key="1">
    <citation type="submission" date="2022-12" db="EMBL/GenBank/DDBJ databases">
        <authorList>
            <person name="Krivoruchko A.V."/>
            <person name="Elkin A."/>
        </authorList>
    </citation>
    <scope>NUCLEOTIDE SEQUENCE</scope>
    <source>
        <strain evidence="6">IEGM 249</strain>
    </source>
</reference>
<dbReference type="PANTHER" id="PTHR30136">
    <property type="entry name" value="HELIX-TURN-HELIX TRANSCRIPTIONAL REGULATOR, ICLR FAMILY"/>
    <property type="match status" value="1"/>
</dbReference>
<organism evidence="7 9">
    <name type="scientific">Rhodococcus opacus</name>
    <name type="common">Nocardia opaca</name>
    <dbReference type="NCBI Taxonomy" id="37919"/>
    <lineage>
        <taxon>Bacteria</taxon>
        <taxon>Bacillati</taxon>
        <taxon>Actinomycetota</taxon>
        <taxon>Actinomycetes</taxon>
        <taxon>Mycobacteriales</taxon>
        <taxon>Nocardiaceae</taxon>
        <taxon>Rhodococcus</taxon>
    </lineage>
</organism>
<dbReference type="GO" id="GO:0003700">
    <property type="term" value="F:DNA-binding transcription factor activity"/>
    <property type="evidence" value="ECO:0007669"/>
    <property type="project" value="TreeGrafter"/>
</dbReference>
<sequence>MPGDAKEHRTVSRVTNILELVARSENGTRFADLAAAIDAPRSSVHVLIKGLVANGYLHDEGGRYTIGSAVRALLAAPTVPIDSAARPSMEALHNKFNETVMLSFLVGDAVVYTDVIESTQMIRYSAPLRTRRPLYPTSSGKCFLAYAGDAFRESYLAAHLPDEDVREQVRAELRTIADEGIAINRGQTLPDVSGVSVPVFGHGQLLAVLAMAGPTTRIADRLDEFAAAAKEEARQITTRLAR</sequence>
<dbReference type="PROSITE" id="PS51078">
    <property type="entry name" value="ICLR_ED"/>
    <property type="match status" value="1"/>
</dbReference>
<keyword evidence="2" id="KW-0238">DNA-binding</keyword>
<feature type="domain" description="HTH iclR-type" evidence="4">
    <location>
        <begin position="8"/>
        <end position="68"/>
    </location>
</feature>
<protein>
    <submittedName>
        <fullName evidence="7">IclR family transcriptional regulator</fullName>
    </submittedName>
</protein>
<dbReference type="Proteomes" id="UP001231166">
    <property type="component" value="Plasmid pRho-VOC14-L"/>
</dbReference>
<evidence type="ECO:0000259" key="4">
    <source>
        <dbReference type="PROSITE" id="PS51077"/>
    </source>
</evidence>
<dbReference type="Pfam" id="PF09339">
    <property type="entry name" value="HTH_IclR"/>
    <property type="match status" value="1"/>
</dbReference>
<evidence type="ECO:0000313" key="8">
    <source>
        <dbReference type="Proteomes" id="UP001066327"/>
    </source>
</evidence>
<proteinExistence type="predicted"/>
<dbReference type="PANTHER" id="PTHR30136:SF35">
    <property type="entry name" value="HTH-TYPE TRANSCRIPTIONAL REGULATOR RV1719"/>
    <property type="match status" value="1"/>
</dbReference>
<dbReference type="InterPro" id="IPR029016">
    <property type="entry name" value="GAF-like_dom_sf"/>
</dbReference>
<dbReference type="Gene3D" id="1.10.10.10">
    <property type="entry name" value="Winged helix-like DNA-binding domain superfamily/Winged helix DNA-binding domain"/>
    <property type="match status" value="1"/>
</dbReference>
<evidence type="ECO:0000259" key="5">
    <source>
        <dbReference type="PROSITE" id="PS51078"/>
    </source>
</evidence>
<evidence type="ECO:0000256" key="2">
    <source>
        <dbReference type="ARBA" id="ARBA00023125"/>
    </source>
</evidence>
<keyword evidence="7" id="KW-0614">Plasmid</keyword>
<accession>A0AAX3YTP3</accession>
<dbReference type="SUPFAM" id="SSF46785">
    <property type="entry name" value="Winged helix' DNA-binding domain"/>
    <property type="match status" value="1"/>
</dbReference>
<dbReference type="Gene3D" id="3.30.450.40">
    <property type="match status" value="1"/>
</dbReference>
<dbReference type="AlphaFoldDB" id="A0AAX3YTP3"/>
<dbReference type="Proteomes" id="UP001066327">
    <property type="component" value="Unassembled WGS sequence"/>
</dbReference>
<dbReference type="GO" id="GO:0003677">
    <property type="term" value="F:DNA binding"/>
    <property type="evidence" value="ECO:0007669"/>
    <property type="project" value="UniProtKB-KW"/>
</dbReference>
<dbReference type="EMBL" id="CP130956">
    <property type="protein sequence ID" value="WLF52656.1"/>
    <property type="molecule type" value="Genomic_DNA"/>
</dbReference>
<dbReference type="GO" id="GO:0045892">
    <property type="term" value="P:negative regulation of DNA-templated transcription"/>
    <property type="evidence" value="ECO:0007669"/>
    <property type="project" value="TreeGrafter"/>
</dbReference>
<dbReference type="InterPro" id="IPR014757">
    <property type="entry name" value="Tscrpt_reg_IclR_C"/>
</dbReference>
<keyword evidence="8" id="KW-1185">Reference proteome</keyword>
<keyword evidence="3" id="KW-0804">Transcription</keyword>
<feature type="domain" description="IclR-ED" evidence="5">
    <location>
        <begin position="62"/>
        <end position="242"/>
    </location>
</feature>
<evidence type="ECO:0000313" key="7">
    <source>
        <dbReference type="EMBL" id="WLF52656.1"/>
    </source>
</evidence>
<evidence type="ECO:0000256" key="1">
    <source>
        <dbReference type="ARBA" id="ARBA00023015"/>
    </source>
</evidence>
<name>A0AAX3YTP3_RHOOP</name>
<reference evidence="7" key="2">
    <citation type="submission" date="2023-07" db="EMBL/GenBank/DDBJ databases">
        <title>Genomic analysis of Rhodococcus opacus VOC-14 with glycol ethers degradation activity.</title>
        <authorList>
            <person name="Narkevich D.A."/>
            <person name="Hlushen A.M."/>
            <person name="Akhremchuk A.E."/>
            <person name="Sikolenko M.A."/>
            <person name="Valentovich L.N."/>
        </authorList>
    </citation>
    <scope>NUCLEOTIDE SEQUENCE</scope>
    <source>
        <strain evidence="7">VOC-14</strain>
        <plasmid evidence="7">pRho-VOC14-L</plasmid>
    </source>
</reference>
<geneLocation type="plasmid" evidence="7 9">
    <name>pRho-VOC14-L</name>
</geneLocation>
<dbReference type="InterPro" id="IPR036388">
    <property type="entry name" value="WH-like_DNA-bd_sf"/>
</dbReference>
<evidence type="ECO:0000313" key="6">
    <source>
        <dbReference type="EMBL" id="MCZ4586186.1"/>
    </source>
</evidence>
<dbReference type="InterPro" id="IPR036390">
    <property type="entry name" value="WH_DNA-bd_sf"/>
</dbReference>
<keyword evidence="1" id="KW-0805">Transcription regulation</keyword>
<dbReference type="InterPro" id="IPR005471">
    <property type="entry name" value="Tscrpt_reg_IclR_N"/>
</dbReference>